<keyword evidence="12" id="KW-1185">Reference proteome</keyword>
<dbReference type="Proteomes" id="UP000070544">
    <property type="component" value="Unassembled WGS sequence"/>
</dbReference>
<organism evidence="11 12">
    <name type="scientific">Gonapodya prolifera (strain JEL478)</name>
    <name type="common">Monoblepharis prolifera</name>
    <dbReference type="NCBI Taxonomy" id="1344416"/>
    <lineage>
        <taxon>Eukaryota</taxon>
        <taxon>Fungi</taxon>
        <taxon>Fungi incertae sedis</taxon>
        <taxon>Chytridiomycota</taxon>
        <taxon>Chytridiomycota incertae sedis</taxon>
        <taxon>Monoblepharidomycetes</taxon>
        <taxon>Monoblepharidales</taxon>
        <taxon>Gonapodyaceae</taxon>
        <taxon>Gonapodya</taxon>
    </lineage>
</organism>
<name>A0A139A8Z7_GONPJ</name>
<evidence type="ECO:0000256" key="5">
    <source>
        <dbReference type="ARBA" id="ARBA00022842"/>
    </source>
</evidence>
<dbReference type="STRING" id="1344416.A0A139A8Z7"/>
<reference evidence="11 12" key="1">
    <citation type="journal article" date="2015" name="Genome Biol. Evol.">
        <title>Phylogenomic analyses indicate that early fungi evolved digesting cell walls of algal ancestors of land plants.</title>
        <authorList>
            <person name="Chang Y."/>
            <person name="Wang S."/>
            <person name="Sekimoto S."/>
            <person name="Aerts A.L."/>
            <person name="Choi C."/>
            <person name="Clum A."/>
            <person name="LaButti K.M."/>
            <person name="Lindquist E.A."/>
            <person name="Yee Ngan C."/>
            <person name="Ohm R.A."/>
            <person name="Salamov A.A."/>
            <person name="Grigoriev I.V."/>
            <person name="Spatafora J.W."/>
            <person name="Berbee M.L."/>
        </authorList>
    </citation>
    <scope>NUCLEOTIDE SEQUENCE [LARGE SCALE GENOMIC DNA]</scope>
    <source>
        <strain evidence="11 12">JEL478</strain>
    </source>
</reference>
<evidence type="ECO:0000256" key="7">
    <source>
        <dbReference type="ARBA" id="ARBA00023136"/>
    </source>
</evidence>
<evidence type="ECO:0000256" key="3">
    <source>
        <dbReference type="ARBA" id="ARBA00022448"/>
    </source>
</evidence>
<evidence type="ECO:0000313" key="11">
    <source>
        <dbReference type="EMBL" id="KXS13207.1"/>
    </source>
</evidence>
<feature type="region of interest" description="Disordered" evidence="8">
    <location>
        <begin position="1"/>
        <end position="67"/>
    </location>
</feature>
<feature type="region of interest" description="Disordered" evidence="8">
    <location>
        <begin position="447"/>
        <end position="472"/>
    </location>
</feature>
<feature type="transmembrane region" description="Helical" evidence="9">
    <location>
        <begin position="563"/>
        <end position="580"/>
    </location>
</feature>
<feature type="compositionally biased region" description="Basic residues" evidence="8">
    <location>
        <begin position="302"/>
        <end position="311"/>
    </location>
</feature>
<feature type="compositionally biased region" description="Low complexity" evidence="8">
    <location>
        <begin position="132"/>
        <end position="141"/>
    </location>
</feature>
<feature type="region of interest" description="Disordered" evidence="8">
    <location>
        <begin position="285"/>
        <end position="324"/>
    </location>
</feature>
<evidence type="ECO:0000256" key="2">
    <source>
        <dbReference type="ARBA" id="ARBA00009749"/>
    </source>
</evidence>
<dbReference type="InterPro" id="IPR006667">
    <property type="entry name" value="SLC41_membr_dom"/>
</dbReference>
<evidence type="ECO:0000313" key="12">
    <source>
        <dbReference type="Proteomes" id="UP000070544"/>
    </source>
</evidence>
<evidence type="ECO:0000256" key="9">
    <source>
        <dbReference type="SAM" id="Phobius"/>
    </source>
</evidence>
<keyword evidence="5" id="KW-0460">Magnesium</keyword>
<proteinExistence type="inferred from homology"/>
<dbReference type="Pfam" id="PF01769">
    <property type="entry name" value="MgtE"/>
    <property type="match status" value="1"/>
</dbReference>
<dbReference type="GO" id="GO:0016020">
    <property type="term" value="C:membrane"/>
    <property type="evidence" value="ECO:0007669"/>
    <property type="project" value="UniProtKB-SubCell"/>
</dbReference>
<sequence>MADARDSAAASSTLVFPQTADAATPARTAGQRNPPKNPSQRSITAYSSSVNPDLIPDTPPSPRSAQSVRSIVMSTISDVERGFRQGPRTRAAKAALLSAAVESEMVTVGQVQRINAADAAFLRISERNINVSSAASSTSSSRGWDDSETKTGRLLPSDSAELVAESSAQSVYDERSPLLGGAPVSMSPGQISPNDREPTVPRLIVPQPPRVTTRPPPEVSERDFLLDLLHNIETKKLSRGASAGAGAHHGSGEPMDDDSDPELQELAVSRTRALSRKLTSDGLMQPESLLGADMAESQPVKVTRRKPKRRRTETGDGGDGRPSLVDSIRARLHHLEHRRSVQVAENLIPPPRNRVCTPPHTSTWDADTASPSSPHSPLPTSTWSRWWTRIVLPRLPAIIMAKGVRSSWLVAAFVPVVVSACGNTGVQSSELALRTLSTMPFPSRFRPSAGAGGPSSSSPTLEPLRHMSPTQKRDHRLTLASRTFRLFVGELLASIFAGAICGSVLGLVAFYTSGRDTTFAVVVGVSVLIGCTLSGMLGVLGPLMFRYVGVDPVVASGPIETSVQNIGAVAVFLGLVATYCNEK</sequence>
<feature type="transmembrane region" description="Helical" evidence="9">
    <location>
        <begin position="491"/>
        <end position="512"/>
    </location>
</feature>
<comment type="subcellular location">
    <subcellularLocation>
        <location evidence="1">Membrane</location>
        <topology evidence="1">Multi-pass membrane protein</topology>
    </subcellularLocation>
</comment>
<dbReference type="OrthoDB" id="48232at2759"/>
<evidence type="ECO:0000256" key="1">
    <source>
        <dbReference type="ARBA" id="ARBA00004141"/>
    </source>
</evidence>
<evidence type="ECO:0000256" key="6">
    <source>
        <dbReference type="ARBA" id="ARBA00022989"/>
    </source>
</evidence>
<dbReference type="PANTHER" id="PTHR41394:SF5">
    <property type="entry name" value="SLC41A_MGTE INTEGRAL MEMBRANE DOMAIN-CONTAINING PROTEIN"/>
    <property type="match status" value="1"/>
</dbReference>
<dbReference type="AlphaFoldDB" id="A0A139A8Z7"/>
<evidence type="ECO:0000256" key="8">
    <source>
        <dbReference type="SAM" id="MobiDB-lite"/>
    </source>
</evidence>
<keyword evidence="4 9" id="KW-0812">Transmembrane</keyword>
<dbReference type="InterPro" id="IPR036739">
    <property type="entry name" value="SLC41_membr_dom_sf"/>
</dbReference>
<comment type="similarity">
    <text evidence="2">Belongs to the SLC41A transporter family.</text>
</comment>
<dbReference type="GO" id="GO:0008324">
    <property type="term" value="F:monoatomic cation transmembrane transporter activity"/>
    <property type="evidence" value="ECO:0007669"/>
    <property type="project" value="InterPro"/>
</dbReference>
<evidence type="ECO:0000256" key="4">
    <source>
        <dbReference type="ARBA" id="ARBA00022692"/>
    </source>
</evidence>
<keyword evidence="6 9" id="KW-1133">Transmembrane helix</keyword>
<dbReference type="EMBL" id="KQ965781">
    <property type="protein sequence ID" value="KXS13207.1"/>
    <property type="molecule type" value="Genomic_DNA"/>
</dbReference>
<feature type="compositionally biased region" description="Pro residues" evidence="8">
    <location>
        <begin position="206"/>
        <end position="218"/>
    </location>
</feature>
<dbReference type="Gene3D" id="1.10.357.20">
    <property type="entry name" value="SLC41 divalent cation transporters, integral membrane domain"/>
    <property type="match status" value="1"/>
</dbReference>
<feature type="compositionally biased region" description="Low complexity" evidence="8">
    <location>
        <begin position="368"/>
        <end position="378"/>
    </location>
</feature>
<keyword evidence="3" id="KW-0813">Transport</keyword>
<evidence type="ECO:0000259" key="10">
    <source>
        <dbReference type="Pfam" id="PF01769"/>
    </source>
</evidence>
<dbReference type="PANTHER" id="PTHR41394">
    <property type="entry name" value="MAGNESIUM TRANSPORTER MGTE"/>
    <property type="match status" value="1"/>
</dbReference>
<dbReference type="SUPFAM" id="SSF161093">
    <property type="entry name" value="MgtE membrane domain-like"/>
    <property type="match status" value="1"/>
</dbReference>
<feature type="compositionally biased region" description="Polar residues" evidence="8">
    <location>
        <begin position="38"/>
        <end position="51"/>
    </location>
</feature>
<feature type="region of interest" description="Disordered" evidence="8">
    <location>
        <begin position="349"/>
        <end position="378"/>
    </location>
</feature>
<protein>
    <recommendedName>
        <fullName evidence="10">SLC41A/MgtE integral membrane domain-containing protein</fullName>
    </recommendedName>
</protein>
<feature type="transmembrane region" description="Helical" evidence="9">
    <location>
        <begin position="519"/>
        <end position="543"/>
    </location>
</feature>
<accession>A0A139A8Z7</accession>
<feature type="domain" description="SLC41A/MgtE integral membrane" evidence="10">
    <location>
        <begin position="482"/>
        <end position="574"/>
    </location>
</feature>
<feature type="region of interest" description="Disordered" evidence="8">
    <location>
        <begin position="237"/>
        <end position="261"/>
    </location>
</feature>
<keyword evidence="7 9" id="KW-0472">Membrane</keyword>
<gene>
    <name evidence="11" type="ORF">M427DRAFT_45931</name>
</gene>
<feature type="region of interest" description="Disordered" evidence="8">
    <location>
        <begin position="132"/>
        <end position="219"/>
    </location>
</feature>